<dbReference type="SUPFAM" id="SSF49464">
    <property type="entry name" value="Carboxypeptidase regulatory domain-like"/>
    <property type="match status" value="1"/>
</dbReference>
<dbReference type="GO" id="GO:0008270">
    <property type="term" value="F:zinc ion binding"/>
    <property type="evidence" value="ECO:0007669"/>
    <property type="project" value="InterPro"/>
</dbReference>
<evidence type="ECO:0000256" key="8">
    <source>
        <dbReference type="ARBA" id="ARBA00022729"/>
    </source>
</evidence>
<dbReference type="CDD" id="cd11308">
    <property type="entry name" value="Peptidase_M14NE-CP-C_like"/>
    <property type="match status" value="1"/>
</dbReference>
<keyword evidence="10" id="KW-0862">Zinc</keyword>
<name>A0A8C4WEY0_9SAUR</name>
<dbReference type="SMART" id="SM00631">
    <property type="entry name" value="Zn_pept"/>
    <property type="match status" value="1"/>
</dbReference>
<feature type="active site" description="Proton donor/acceptor" evidence="13">
    <location>
        <position position="297"/>
    </location>
</feature>
<dbReference type="PROSITE" id="PS00132">
    <property type="entry name" value="CARBOXYPEPT_ZN_1"/>
    <property type="match status" value="1"/>
</dbReference>
<comment type="cofactor">
    <cofactor evidence="1">
        <name>Zn(2+)</name>
        <dbReference type="ChEBI" id="CHEBI:29105"/>
    </cofactor>
</comment>
<feature type="domain" description="Peptidase M14" evidence="14">
    <location>
        <begin position="9"/>
        <end position="327"/>
    </location>
</feature>
<evidence type="ECO:0000256" key="12">
    <source>
        <dbReference type="ARBA" id="ARBA00023180"/>
    </source>
</evidence>
<dbReference type="PROSITE" id="PS52035">
    <property type="entry name" value="PEPTIDASE_M14"/>
    <property type="match status" value="1"/>
</dbReference>
<dbReference type="Proteomes" id="UP000694390">
    <property type="component" value="Chromosome 5"/>
</dbReference>
<dbReference type="Pfam" id="PF00246">
    <property type="entry name" value="Peptidase_M14"/>
    <property type="match status" value="1"/>
</dbReference>
<dbReference type="PANTHER" id="PTHR11532">
    <property type="entry name" value="PROTEASE M14 CARBOXYPEPTIDASE"/>
    <property type="match status" value="1"/>
</dbReference>
<evidence type="ECO:0000256" key="11">
    <source>
        <dbReference type="ARBA" id="ARBA00023049"/>
    </source>
</evidence>
<dbReference type="Pfam" id="PF13620">
    <property type="entry name" value="CarboxypepD_reg"/>
    <property type="match status" value="1"/>
</dbReference>
<evidence type="ECO:0000256" key="4">
    <source>
        <dbReference type="ARBA" id="ARBA00022525"/>
    </source>
</evidence>
<dbReference type="OrthoDB" id="10249045at2759"/>
<dbReference type="InterPro" id="IPR008969">
    <property type="entry name" value="CarboxyPept-like_regulatory"/>
</dbReference>
<dbReference type="SUPFAM" id="SSF53187">
    <property type="entry name" value="Zn-dependent exopeptidases"/>
    <property type="match status" value="1"/>
</dbReference>
<reference evidence="15" key="3">
    <citation type="submission" date="2025-09" db="UniProtKB">
        <authorList>
            <consortium name="Ensembl"/>
        </authorList>
    </citation>
    <scope>IDENTIFICATION</scope>
</reference>
<keyword evidence="4" id="KW-0964">Secreted</keyword>
<dbReference type="InterPro" id="IPR057246">
    <property type="entry name" value="CARBOXYPEPT_ZN_1"/>
</dbReference>
<evidence type="ECO:0000256" key="7">
    <source>
        <dbReference type="ARBA" id="ARBA00022723"/>
    </source>
</evidence>
<dbReference type="GO" id="GO:0005615">
    <property type="term" value="C:extracellular space"/>
    <property type="evidence" value="ECO:0007669"/>
    <property type="project" value="TreeGrafter"/>
</dbReference>
<keyword evidence="6" id="KW-0645">Protease</keyword>
<proteinExistence type="inferred from homology"/>
<evidence type="ECO:0000313" key="15">
    <source>
        <dbReference type="Ensembl" id="ENSGEVP00005014984.1"/>
    </source>
</evidence>
<evidence type="ECO:0000256" key="2">
    <source>
        <dbReference type="ARBA" id="ARBA00004613"/>
    </source>
</evidence>
<evidence type="ECO:0000259" key="14">
    <source>
        <dbReference type="PROSITE" id="PS52035"/>
    </source>
</evidence>
<dbReference type="GeneTree" id="ENSGT00940000156141"/>
<gene>
    <name evidence="15" type="primary">CPXM1</name>
</gene>
<evidence type="ECO:0000256" key="10">
    <source>
        <dbReference type="ARBA" id="ARBA00022833"/>
    </source>
</evidence>
<evidence type="ECO:0000256" key="5">
    <source>
        <dbReference type="ARBA" id="ARBA00022645"/>
    </source>
</evidence>
<evidence type="ECO:0000256" key="13">
    <source>
        <dbReference type="PROSITE-ProRule" id="PRU01379"/>
    </source>
</evidence>
<dbReference type="PANTHER" id="PTHR11532:SF43">
    <property type="entry name" value="CARBOXYPEPTIDASE X1-RELATED"/>
    <property type="match status" value="1"/>
</dbReference>
<keyword evidence="7" id="KW-0479">Metal-binding</keyword>
<evidence type="ECO:0000256" key="6">
    <source>
        <dbReference type="ARBA" id="ARBA00022670"/>
    </source>
</evidence>
<sequence length="456" mass="52262">MPTDKLDFRHHNYKEMRKLMKEVNEECPNITRVYSIGKSYLGLKMYVMEISDNPGQHELGEPEFRYVAGMHGNEVLGRELLLNLMQYLCGEYTRGNPRVVRLVSETRIHLLPSMNPDGYETAYKLGSELAGWAVGRWTYEGIDLNHNFADLNTALWDAEDNELVPHKFPNHYLPIPEPVPAQVAPETRAVINWMQKFPFVLSANLHGGELVVTYPYDMTRTYWKAQELTPTPDDAVFRWLATVYRSRLCIARGTGWHRGWGRRRPHCVWDGASWLRMQTGMNDFSYLHTNCFEVTVELSCDKFPHESELPREWENNKESLLVFMEQVRRGIKGVVRDKDTEQGIADAIIAVDGINHDVRTAFDGDYWRLLNPGEYEVTAAAEGYHPVTRTCRVSFEDNPTLCDFQLTKTPKQAFGQQAPGRAEEREGPQECELVLGRATQRIQGAGGKAGKLQCLY</sequence>
<dbReference type="GO" id="GO:0004181">
    <property type="term" value="F:metallocarboxypeptidase activity"/>
    <property type="evidence" value="ECO:0007669"/>
    <property type="project" value="InterPro"/>
</dbReference>
<dbReference type="FunFam" id="2.60.40.1120:FF:000009">
    <property type="entry name" value="adipocyte enhancer-binding protein 1"/>
    <property type="match status" value="1"/>
</dbReference>
<dbReference type="InterPro" id="IPR050753">
    <property type="entry name" value="Peptidase_M14_domain"/>
</dbReference>
<reference evidence="15" key="2">
    <citation type="submission" date="2025-08" db="UniProtKB">
        <authorList>
            <consortium name="Ensembl"/>
        </authorList>
    </citation>
    <scope>IDENTIFICATION</scope>
</reference>
<dbReference type="Gene3D" id="3.40.630.10">
    <property type="entry name" value="Zn peptidases"/>
    <property type="match status" value="1"/>
</dbReference>
<dbReference type="PRINTS" id="PR00765">
    <property type="entry name" value="CRBOXYPTASEA"/>
</dbReference>
<dbReference type="GO" id="GO:0006508">
    <property type="term" value="P:proteolysis"/>
    <property type="evidence" value="ECO:0007669"/>
    <property type="project" value="UniProtKB-KW"/>
</dbReference>
<dbReference type="Ensembl" id="ENSGEVT00005015740.1">
    <property type="protein sequence ID" value="ENSGEVP00005014984.1"/>
    <property type="gene ID" value="ENSGEVG00005010062.1"/>
</dbReference>
<comment type="subcellular location">
    <subcellularLocation>
        <location evidence="2">Secreted</location>
    </subcellularLocation>
</comment>
<keyword evidence="11" id="KW-0482">Metalloprotease</keyword>
<keyword evidence="5" id="KW-0121">Carboxypeptidase</keyword>
<keyword evidence="12" id="KW-0325">Glycoprotein</keyword>
<keyword evidence="8" id="KW-0732">Signal</keyword>
<dbReference type="Gene3D" id="2.60.40.1120">
    <property type="entry name" value="Carboxypeptidase-like, regulatory domain"/>
    <property type="match status" value="1"/>
</dbReference>
<evidence type="ECO:0000256" key="1">
    <source>
        <dbReference type="ARBA" id="ARBA00001947"/>
    </source>
</evidence>
<protein>
    <submittedName>
        <fullName evidence="15">Carboxypeptidase X, M14 family member 1</fullName>
    </submittedName>
</protein>
<evidence type="ECO:0000313" key="16">
    <source>
        <dbReference type="Proteomes" id="UP000694390"/>
    </source>
</evidence>
<dbReference type="PROSITE" id="PS00133">
    <property type="entry name" value="CARBOXYPEPT_ZN_2"/>
    <property type="match status" value="1"/>
</dbReference>
<comment type="similarity">
    <text evidence="3 13">Belongs to the peptidase M14 family.</text>
</comment>
<keyword evidence="9" id="KW-0378">Hydrolase</keyword>
<keyword evidence="16" id="KW-1185">Reference proteome</keyword>
<dbReference type="InterPro" id="IPR000834">
    <property type="entry name" value="Peptidase_M14"/>
</dbReference>
<evidence type="ECO:0000256" key="9">
    <source>
        <dbReference type="ARBA" id="ARBA00022801"/>
    </source>
</evidence>
<dbReference type="AlphaFoldDB" id="A0A8C4WEY0"/>
<reference evidence="15" key="1">
    <citation type="submission" date="2019-06" db="EMBL/GenBank/DDBJ databases">
        <title>G10K-VGP Goodes thornscrub tortoise genome, primary haplotype.</title>
        <authorList>
            <person name="Murphy B."/>
            <person name="Edwards T."/>
            <person name="Rhie A."/>
            <person name="Koren S."/>
            <person name="Phillippy A."/>
            <person name="Fedrigo O."/>
            <person name="Haase B."/>
            <person name="Mountcastle J."/>
            <person name="Lewin H."/>
            <person name="Damas J."/>
            <person name="Howe K."/>
            <person name="Formenti G."/>
            <person name="Myers G."/>
            <person name="Durbin R."/>
            <person name="Jarvis E.D."/>
        </authorList>
    </citation>
    <scope>NUCLEOTIDE SEQUENCE [LARGE SCALE GENOMIC DNA]</scope>
</reference>
<evidence type="ECO:0000256" key="3">
    <source>
        <dbReference type="ARBA" id="ARBA00005988"/>
    </source>
</evidence>
<organism evidence="15 16">
    <name type="scientific">Gopherus evgoodei</name>
    <name type="common">Goodes thornscrub tortoise</name>
    <dbReference type="NCBI Taxonomy" id="1825980"/>
    <lineage>
        <taxon>Eukaryota</taxon>
        <taxon>Metazoa</taxon>
        <taxon>Chordata</taxon>
        <taxon>Craniata</taxon>
        <taxon>Vertebrata</taxon>
        <taxon>Euteleostomi</taxon>
        <taxon>Archelosauria</taxon>
        <taxon>Testudinata</taxon>
        <taxon>Testudines</taxon>
        <taxon>Cryptodira</taxon>
        <taxon>Durocryptodira</taxon>
        <taxon>Testudinoidea</taxon>
        <taxon>Testudinidae</taxon>
        <taxon>Gopherus</taxon>
    </lineage>
</organism>
<dbReference type="InterPro" id="IPR057247">
    <property type="entry name" value="CARBOXYPEPT_ZN_2"/>
</dbReference>
<dbReference type="FunFam" id="3.40.630.10:FF:000007">
    <property type="entry name" value="Carboxypeptidase X (M14 family), member 1"/>
    <property type="match status" value="1"/>
</dbReference>
<accession>A0A8C4WEY0</accession>